<organism evidence="2 3">
    <name type="scientific">Pisolithus tinctorius Marx 270</name>
    <dbReference type="NCBI Taxonomy" id="870435"/>
    <lineage>
        <taxon>Eukaryota</taxon>
        <taxon>Fungi</taxon>
        <taxon>Dikarya</taxon>
        <taxon>Basidiomycota</taxon>
        <taxon>Agaricomycotina</taxon>
        <taxon>Agaricomycetes</taxon>
        <taxon>Agaricomycetidae</taxon>
        <taxon>Boletales</taxon>
        <taxon>Sclerodermatineae</taxon>
        <taxon>Pisolithaceae</taxon>
        <taxon>Pisolithus</taxon>
    </lineage>
</organism>
<feature type="compositionally biased region" description="Basic and acidic residues" evidence="1">
    <location>
        <begin position="39"/>
        <end position="63"/>
    </location>
</feature>
<feature type="region of interest" description="Disordered" evidence="1">
    <location>
        <begin position="27"/>
        <end position="63"/>
    </location>
</feature>
<reference evidence="2 3" key="1">
    <citation type="submission" date="2014-04" db="EMBL/GenBank/DDBJ databases">
        <authorList>
            <consortium name="DOE Joint Genome Institute"/>
            <person name="Kuo A."/>
            <person name="Kohler A."/>
            <person name="Costa M.D."/>
            <person name="Nagy L.G."/>
            <person name="Floudas D."/>
            <person name="Copeland A."/>
            <person name="Barry K.W."/>
            <person name="Cichocki N."/>
            <person name="Veneault-Fourrey C."/>
            <person name="LaButti K."/>
            <person name="Lindquist E.A."/>
            <person name="Lipzen A."/>
            <person name="Lundell T."/>
            <person name="Morin E."/>
            <person name="Murat C."/>
            <person name="Sun H."/>
            <person name="Tunlid A."/>
            <person name="Henrissat B."/>
            <person name="Grigoriev I.V."/>
            <person name="Hibbett D.S."/>
            <person name="Martin F."/>
            <person name="Nordberg H.P."/>
            <person name="Cantor M.N."/>
            <person name="Hua S.X."/>
        </authorList>
    </citation>
    <scope>NUCLEOTIDE SEQUENCE [LARGE SCALE GENOMIC DNA]</scope>
    <source>
        <strain evidence="2 3">Marx 270</strain>
    </source>
</reference>
<sequence length="63" mass="6986">MCRIPVKQGYEMPRWWHSDNRCDPVAATGAPWLGGDTVPARDTRGDDAGATDVRSREGRARDT</sequence>
<dbReference type="Proteomes" id="UP000054217">
    <property type="component" value="Unassembled WGS sequence"/>
</dbReference>
<evidence type="ECO:0000256" key="1">
    <source>
        <dbReference type="SAM" id="MobiDB-lite"/>
    </source>
</evidence>
<protein>
    <submittedName>
        <fullName evidence="2">Uncharacterized protein</fullName>
    </submittedName>
</protein>
<evidence type="ECO:0000313" key="3">
    <source>
        <dbReference type="Proteomes" id="UP000054217"/>
    </source>
</evidence>
<dbReference type="EMBL" id="KN832050">
    <property type="protein sequence ID" value="KIN96244.1"/>
    <property type="molecule type" value="Genomic_DNA"/>
</dbReference>
<reference evidence="3" key="2">
    <citation type="submission" date="2015-01" db="EMBL/GenBank/DDBJ databases">
        <title>Evolutionary Origins and Diversification of the Mycorrhizal Mutualists.</title>
        <authorList>
            <consortium name="DOE Joint Genome Institute"/>
            <consortium name="Mycorrhizal Genomics Consortium"/>
            <person name="Kohler A."/>
            <person name="Kuo A."/>
            <person name="Nagy L.G."/>
            <person name="Floudas D."/>
            <person name="Copeland A."/>
            <person name="Barry K.W."/>
            <person name="Cichocki N."/>
            <person name="Veneault-Fourrey C."/>
            <person name="LaButti K."/>
            <person name="Lindquist E.A."/>
            <person name="Lipzen A."/>
            <person name="Lundell T."/>
            <person name="Morin E."/>
            <person name="Murat C."/>
            <person name="Riley R."/>
            <person name="Ohm R."/>
            <person name="Sun H."/>
            <person name="Tunlid A."/>
            <person name="Henrissat B."/>
            <person name="Grigoriev I.V."/>
            <person name="Hibbett D.S."/>
            <person name="Martin F."/>
        </authorList>
    </citation>
    <scope>NUCLEOTIDE SEQUENCE [LARGE SCALE GENOMIC DNA]</scope>
    <source>
        <strain evidence="3">Marx 270</strain>
    </source>
</reference>
<dbReference type="AlphaFoldDB" id="A0A0C3N596"/>
<proteinExistence type="predicted"/>
<dbReference type="InParanoid" id="A0A0C3N596"/>
<gene>
    <name evidence="2" type="ORF">M404DRAFT_1006862</name>
</gene>
<dbReference type="HOGENOM" id="CLU_2886739_0_0_1"/>
<keyword evidence="3" id="KW-1185">Reference proteome</keyword>
<name>A0A0C3N596_PISTI</name>
<evidence type="ECO:0000313" key="2">
    <source>
        <dbReference type="EMBL" id="KIN96244.1"/>
    </source>
</evidence>
<accession>A0A0C3N596</accession>